<evidence type="ECO:0000313" key="2">
    <source>
        <dbReference type="EMBL" id="KAJ9132410.1"/>
    </source>
</evidence>
<evidence type="ECO:0000256" key="1">
    <source>
        <dbReference type="SAM" id="MobiDB-lite"/>
    </source>
</evidence>
<name>A0AA38R1K7_9PEZI</name>
<evidence type="ECO:0000313" key="3">
    <source>
        <dbReference type="Proteomes" id="UP001174691"/>
    </source>
</evidence>
<dbReference type="AlphaFoldDB" id="A0AA38R1K7"/>
<organism evidence="2 3">
    <name type="scientific">Coniochaeta hoffmannii</name>
    <dbReference type="NCBI Taxonomy" id="91930"/>
    <lineage>
        <taxon>Eukaryota</taxon>
        <taxon>Fungi</taxon>
        <taxon>Dikarya</taxon>
        <taxon>Ascomycota</taxon>
        <taxon>Pezizomycotina</taxon>
        <taxon>Sordariomycetes</taxon>
        <taxon>Sordariomycetidae</taxon>
        <taxon>Coniochaetales</taxon>
        <taxon>Coniochaetaceae</taxon>
        <taxon>Coniochaeta</taxon>
    </lineage>
</organism>
<protein>
    <submittedName>
        <fullName evidence="2">Uncharacterized protein</fullName>
    </submittedName>
</protein>
<feature type="compositionally biased region" description="Low complexity" evidence="1">
    <location>
        <begin position="68"/>
        <end position="77"/>
    </location>
</feature>
<feature type="region of interest" description="Disordered" evidence="1">
    <location>
        <begin position="99"/>
        <end position="183"/>
    </location>
</feature>
<feature type="region of interest" description="Disordered" evidence="1">
    <location>
        <begin position="62"/>
        <end position="87"/>
    </location>
</feature>
<dbReference type="EMBL" id="JANBVN010000218">
    <property type="protein sequence ID" value="KAJ9132410.1"/>
    <property type="molecule type" value="Genomic_DNA"/>
</dbReference>
<keyword evidence="3" id="KW-1185">Reference proteome</keyword>
<proteinExistence type="predicted"/>
<feature type="compositionally biased region" description="Acidic residues" evidence="1">
    <location>
        <begin position="174"/>
        <end position="183"/>
    </location>
</feature>
<gene>
    <name evidence="2" type="ORF">NKR19_g9303</name>
</gene>
<sequence>MPNYFSKPTRWAGKIKNNAKKMGSQISSPLKTLTTTLAAKAETHNLLNKAHAALYYIGAASSRDGTARRSPSPSPLSRRPDKRRRVRRRDGTLVYRVYRKRNPGFESEDTDTLYEGSDSEEGRGGEEGSEGEGGLGGEEWGVVKMREYDPPGGARVGEEREDEDSEYAERDFVEGDFEDSDAEEEEEIITRGLAIKDEVKGHGGGGKMAAGVEEMATVMFVPEIPEERSIYYSAHTSV</sequence>
<reference evidence="2" key="1">
    <citation type="submission" date="2022-07" db="EMBL/GenBank/DDBJ databases">
        <title>Fungi with potential for degradation of polypropylene.</title>
        <authorList>
            <person name="Gostincar C."/>
        </authorList>
    </citation>
    <scope>NUCLEOTIDE SEQUENCE</scope>
    <source>
        <strain evidence="2">EXF-13287</strain>
    </source>
</reference>
<accession>A0AA38R1K7</accession>
<dbReference type="Proteomes" id="UP001174691">
    <property type="component" value="Unassembled WGS sequence"/>
</dbReference>
<comment type="caution">
    <text evidence="2">The sequence shown here is derived from an EMBL/GenBank/DDBJ whole genome shotgun (WGS) entry which is preliminary data.</text>
</comment>